<proteinExistence type="predicted"/>
<dbReference type="RefSeq" id="XP_060435309.1">
    <property type="nucleotide sequence ID" value="XM_060580921.1"/>
</dbReference>
<dbReference type="EMBL" id="JAHMHR010000004">
    <property type="protein sequence ID" value="KAK1691614.1"/>
    <property type="molecule type" value="Genomic_DNA"/>
</dbReference>
<feature type="compositionally biased region" description="Polar residues" evidence="1">
    <location>
        <begin position="228"/>
        <end position="246"/>
    </location>
</feature>
<dbReference type="GeneID" id="85465447"/>
<sequence length="586" mass="63704">MDSSSPAVSLSAGDDESVNLSTTQSAMRIALSHCFRCINLIAQFGDANKIECKDFVHSVWRSNCGYCHHQKLTCGVMPDQFYDQSKELIEVHDRFWAVPSRQTPALKADLVKLMTSFRSRTPAVSAINRLVRSERGKKRVNGHIRAMEGTRGPTVTSSEQIDPPTAAPDDKAVLRSVVAVLTENTSTLREVVSQLKMISDRQKQTPAGSLPTSFRSPVRAGLHGMTPISVTSAHASPRTDTQSTETVEMPVPMRLSSPATLLPSRLLPQPCFRPLVASQSFSFGSSASMLSEPVGSQQGDLSNSPDHIRRRQLHSPESRTATPRNGTPSSCHSNPGGGSPFTTQDTASAVQHPSNSSAGDLVTNRKNDHTGTLPMLRNLGSLSAFEHSVTLPPLEYLMAPSHSVPSPGRPTCLPDVADQSESPVSMGPVNMSDSNVEDHSMPLPTPSLPASYLPQHESSITRSETAVNRCRSPSMEAQRSTVSPLTSGSITSSLQLPRGLKDITGQKFRSPLSTVSIENVLPPNTKRLRRPPTRHVLGSRVETLPRSLNFTPARWKQPVSDCIHVSSSRASPPAIRRVRRRTRLRD</sequence>
<feature type="region of interest" description="Disordered" evidence="1">
    <location>
        <begin position="147"/>
        <end position="168"/>
    </location>
</feature>
<feature type="compositionally biased region" description="Polar residues" evidence="1">
    <location>
        <begin position="318"/>
        <end position="333"/>
    </location>
</feature>
<feature type="compositionally biased region" description="Polar residues" evidence="1">
    <location>
        <begin position="475"/>
        <end position="490"/>
    </location>
</feature>
<protein>
    <submittedName>
        <fullName evidence="2">Uncharacterized protein</fullName>
    </submittedName>
</protein>
<feature type="compositionally biased region" description="Low complexity" evidence="1">
    <location>
        <begin position="565"/>
        <end position="575"/>
    </location>
</feature>
<comment type="caution">
    <text evidence="2">The sequence shown here is derived from an EMBL/GenBank/DDBJ whole genome shotgun (WGS) entry which is preliminary data.</text>
</comment>
<feature type="region of interest" description="Disordered" evidence="1">
    <location>
        <begin position="565"/>
        <end position="586"/>
    </location>
</feature>
<evidence type="ECO:0000313" key="2">
    <source>
        <dbReference type="EMBL" id="KAK1691614.1"/>
    </source>
</evidence>
<evidence type="ECO:0000256" key="1">
    <source>
        <dbReference type="SAM" id="MobiDB-lite"/>
    </source>
</evidence>
<evidence type="ECO:0000313" key="3">
    <source>
        <dbReference type="Proteomes" id="UP001224890"/>
    </source>
</evidence>
<feature type="compositionally biased region" description="Polar residues" evidence="1">
    <location>
        <begin position="340"/>
        <end position="358"/>
    </location>
</feature>
<feature type="compositionally biased region" description="Polar residues" evidence="1">
    <location>
        <begin position="294"/>
        <end position="305"/>
    </location>
</feature>
<feature type="compositionally biased region" description="Basic residues" evidence="1">
    <location>
        <begin position="576"/>
        <end position="586"/>
    </location>
</feature>
<dbReference type="AlphaFoldDB" id="A0AAJ0EXZ5"/>
<organism evidence="2 3">
    <name type="scientific">Colletotrichum godetiae</name>
    <dbReference type="NCBI Taxonomy" id="1209918"/>
    <lineage>
        <taxon>Eukaryota</taxon>
        <taxon>Fungi</taxon>
        <taxon>Dikarya</taxon>
        <taxon>Ascomycota</taxon>
        <taxon>Pezizomycotina</taxon>
        <taxon>Sordariomycetes</taxon>
        <taxon>Hypocreomycetidae</taxon>
        <taxon>Glomerellales</taxon>
        <taxon>Glomerellaceae</taxon>
        <taxon>Colletotrichum</taxon>
        <taxon>Colletotrichum acutatum species complex</taxon>
    </lineage>
</organism>
<reference evidence="2" key="1">
    <citation type="submission" date="2021-06" db="EMBL/GenBank/DDBJ databases">
        <title>Comparative genomics, transcriptomics and evolutionary studies reveal genomic signatures of adaptation to plant cell wall in hemibiotrophic fungi.</title>
        <authorList>
            <consortium name="DOE Joint Genome Institute"/>
            <person name="Baroncelli R."/>
            <person name="Diaz J.F."/>
            <person name="Benocci T."/>
            <person name="Peng M."/>
            <person name="Battaglia E."/>
            <person name="Haridas S."/>
            <person name="Andreopoulos W."/>
            <person name="Labutti K."/>
            <person name="Pangilinan J."/>
            <person name="Floch G.L."/>
            <person name="Makela M.R."/>
            <person name="Henrissat B."/>
            <person name="Grigoriev I.V."/>
            <person name="Crouch J.A."/>
            <person name="De Vries R.P."/>
            <person name="Sukno S.A."/>
            <person name="Thon M.R."/>
        </authorList>
    </citation>
    <scope>NUCLEOTIDE SEQUENCE</scope>
    <source>
        <strain evidence="2">CBS 193.32</strain>
    </source>
</reference>
<name>A0AAJ0EXZ5_9PEZI</name>
<feature type="region of interest" description="Disordered" evidence="1">
    <location>
        <begin position="199"/>
        <end position="251"/>
    </location>
</feature>
<feature type="region of interest" description="Disordered" evidence="1">
    <location>
        <begin position="286"/>
        <end position="374"/>
    </location>
</feature>
<dbReference type="Proteomes" id="UP001224890">
    <property type="component" value="Unassembled WGS sequence"/>
</dbReference>
<gene>
    <name evidence="2" type="ORF">BDP55DRAFT_764401</name>
</gene>
<keyword evidence="3" id="KW-1185">Reference proteome</keyword>
<accession>A0AAJ0EXZ5</accession>
<feature type="compositionally biased region" description="Polar residues" evidence="1">
    <location>
        <begin position="204"/>
        <end position="215"/>
    </location>
</feature>
<feature type="region of interest" description="Disordered" evidence="1">
    <location>
        <begin position="459"/>
        <end position="490"/>
    </location>
</feature>